<protein>
    <recommendedName>
        <fullName evidence="3">Fumarate hydratase class II</fullName>
        <shortName evidence="3">Fumarase C</shortName>
        <ecNumber evidence="3">4.2.1.2</ecNumber>
    </recommendedName>
    <alternativeName>
        <fullName evidence="3">Aerobic fumarase</fullName>
    </alternativeName>
    <alternativeName>
        <fullName evidence="3">Iron-independent fumarase</fullName>
    </alternativeName>
</protein>
<evidence type="ECO:0000259" key="4">
    <source>
        <dbReference type="Pfam" id="PF00206"/>
    </source>
</evidence>
<dbReference type="UniPathway" id="UPA00223">
    <property type="reaction ID" value="UER01007"/>
</dbReference>
<organism evidence="6 7">
    <name type="scientific">Paracidovorax wautersii</name>
    <dbReference type="NCBI Taxonomy" id="1177982"/>
    <lineage>
        <taxon>Bacteria</taxon>
        <taxon>Pseudomonadati</taxon>
        <taxon>Pseudomonadota</taxon>
        <taxon>Betaproteobacteria</taxon>
        <taxon>Burkholderiales</taxon>
        <taxon>Comamonadaceae</taxon>
        <taxon>Paracidovorax</taxon>
    </lineage>
</organism>
<dbReference type="Pfam" id="PF10415">
    <property type="entry name" value="FumaraseC_C"/>
    <property type="match status" value="1"/>
</dbReference>
<feature type="binding site" evidence="3">
    <location>
        <begin position="97"/>
        <end position="99"/>
    </location>
    <ligand>
        <name>substrate</name>
    </ligand>
</feature>
<dbReference type="PRINTS" id="PR00149">
    <property type="entry name" value="FUMRATELYASE"/>
</dbReference>
<dbReference type="HAMAP" id="MF_00743">
    <property type="entry name" value="FumaraseC"/>
    <property type="match status" value="1"/>
</dbReference>
<dbReference type="InterPro" id="IPR005677">
    <property type="entry name" value="Fum_hydII"/>
</dbReference>
<dbReference type="InterPro" id="IPR022761">
    <property type="entry name" value="Fumarate_lyase_N"/>
</dbReference>
<feature type="binding site" description="in site B" evidence="3">
    <location>
        <begin position="128"/>
        <end position="131"/>
    </location>
    <ligand>
        <name>substrate</name>
    </ligand>
</feature>
<feature type="site" description="Important for catalytic activity" evidence="3">
    <location>
        <position position="330"/>
    </location>
</feature>
<accession>A0A7V8FQ54</accession>
<dbReference type="SUPFAM" id="SSF48557">
    <property type="entry name" value="L-aspartase-like"/>
    <property type="match status" value="1"/>
</dbReference>
<dbReference type="Gene3D" id="1.10.275.10">
    <property type="entry name" value="Fumarase/aspartase (N-terminal domain)"/>
    <property type="match status" value="1"/>
</dbReference>
<dbReference type="FunFam" id="1.10.275.10:FF:000001">
    <property type="entry name" value="Fumarate hydratase, mitochondrial"/>
    <property type="match status" value="1"/>
</dbReference>
<dbReference type="CDD" id="cd01362">
    <property type="entry name" value="Fumarase_classII"/>
    <property type="match status" value="1"/>
</dbReference>
<dbReference type="GO" id="GO:0004333">
    <property type="term" value="F:fumarate hydratase activity"/>
    <property type="evidence" value="ECO:0007669"/>
    <property type="project" value="UniProtKB-UniRule"/>
</dbReference>
<dbReference type="Gene3D" id="1.20.200.10">
    <property type="entry name" value="Fumarase/aspartase (Central domain)"/>
    <property type="match status" value="1"/>
</dbReference>
<dbReference type="NCBIfam" id="TIGR00979">
    <property type="entry name" value="fumC_II"/>
    <property type="match status" value="1"/>
</dbReference>
<evidence type="ECO:0000256" key="3">
    <source>
        <dbReference type="HAMAP-Rule" id="MF_00743"/>
    </source>
</evidence>
<evidence type="ECO:0000313" key="7">
    <source>
        <dbReference type="Proteomes" id="UP000461670"/>
    </source>
</evidence>
<evidence type="ECO:0000256" key="1">
    <source>
        <dbReference type="ARBA" id="ARBA00009084"/>
    </source>
</evidence>
<comment type="subcellular location">
    <subcellularLocation>
        <location evidence="3">Cytoplasm</location>
    </subcellularLocation>
</comment>
<dbReference type="InterPro" id="IPR020557">
    <property type="entry name" value="Fumarate_lyase_CS"/>
</dbReference>
<dbReference type="Gene3D" id="1.10.40.30">
    <property type="entry name" value="Fumarase/aspartase (C-terminal domain)"/>
    <property type="match status" value="1"/>
</dbReference>
<dbReference type="InterPro" id="IPR024083">
    <property type="entry name" value="Fumarase/histidase_N"/>
</dbReference>
<dbReference type="AlphaFoldDB" id="A0A7V8FQ54"/>
<gene>
    <name evidence="3 6" type="primary">fumC</name>
    <name evidence="6" type="ORF">GAK30_01348</name>
</gene>
<comment type="catalytic activity">
    <reaction evidence="3">
        <text>(S)-malate = fumarate + H2O</text>
        <dbReference type="Rhea" id="RHEA:12460"/>
        <dbReference type="ChEBI" id="CHEBI:15377"/>
        <dbReference type="ChEBI" id="CHEBI:15589"/>
        <dbReference type="ChEBI" id="CHEBI:29806"/>
        <dbReference type="EC" id="4.2.1.2"/>
    </reaction>
</comment>
<dbReference type="NCBIfam" id="NF008909">
    <property type="entry name" value="PRK12273.1"/>
    <property type="match status" value="1"/>
</dbReference>
<keyword evidence="2 3" id="KW-0456">Lyase</keyword>
<evidence type="ECO:0000313" key="6">
    <source>
        <dbReference type="EMBL" id="KAF1022203.1"/>
    </source>
</evidence>
<feature type="binding site" evidence="3">
    <location>
        <begin position="138"/>
        <end position="140"/>
    </location>
    <ligand>
        <name>substrate</name>
    </ligand>
</feature>
<dbReference type="FunFam" id="1.20.200.10:FF:000001">
    <property type="entry name" value="Fumarate hydratase, mitochondrial"/>
    <property type="match status" value="1"/>
</dbReference>
<keyword evidence="3" id="KW-0816">Tricarboxylic acid cycle</keyword>
<dbReference type="PRINTS" id="PR00145">
    <property type="entry name" value="ARGSUCLYASE"/>
</dbReference>
<comment type="function">
    <text evidence="3">Involved in the TCA cycle. Catalyzes the stereospecific interconversion of fumarate to L-malate.</text>
</comment>
<feature type="binding site" evidence="3">
    <location>
        <begin position="323"/>
        <end position="325"/>
    </location>
    <ligand>
        <name>substrate</name>
    </ligand>
</feature>
<dbReference type="GO" id="GO:0006099">
    <property type="term" value="P:tricarboxylic acid cycle"/>
    <property type="evidence" value="ECO:0007669"/>
    <property type="project" value="UniProtKB-UniRule"/>
</dbReference>
<feature type="active site" description="Proton donor/acceptor" evidence="3">
    <location>
        <position position="187"/>
    </location>
</feature>
<dbReference type="InterPro" id="IPR008948">
    <property type="entry name" value="L-Aspartase-like"/>
</dbReference>
<feature type="active site" evidence="3">
    <location>
        <position position="317"/>
    </location>
</feature>
<comment type="miscellaneous">
    <text evidence="3">There are 2 substrate-binding sites: the catalytic A site, and the non-catalytic B site that may play a role in the transfer of substrate or product between the active site and the solvent. Alternatively, the B site may bind allosteric effectors.</text>
</comment>
<comment type="pathway">
    <text evidence="3">Carbohydrate metabolism; tricarboxylic acid cycle; (S)-malate from fumarate: step 1/1.</text>
</comment>
<dbReference type="GO" id="GO:0005737">
    <property type="term" value="C:cytoplasm"/>
    <property type="evidence" value="ECO:0007669"/>
    <property type="project" value="UniProtKB-SubCell"/>
</dbReference>
<dbReference type="FunFam" id="1.10.40.30:FF:000002">
    <property type="entry name" value="Fumarate hydratase class II"/>
    <property type="match status" value="1"/>
</dbReference>
<dbReference type="PANTHER" id="PTHR11444">
    <property type="entry name" value="ASPARTATEAMMONIA/ARGININOSUCCINATE/ADENYLOSUCCINATE LYASE"/>
    <property type="match status" value="1"/>
</dbReference>
<reference evidence="7" key="1">
    <citation type="journal article" date="2020" name="MBio">
        <title>Horizontal gene transfer to a defensive symbiont with a reduced genome amongst a multipartite beetle microbiome.</title>
        <authorList>
            <person name="Waterworth S.C."/>
            <person name="Florez L.V."/>
            <person name="Rees E.R."/>
            <person name="Hertweck C."/>
            <person name="Kaltenpoth M."/>
            <person name="Kwan J.C."/>
        </authorList>
    </citation>
    <scope>NUCLEOTIDE SEQUENCE [LARGE SCALE GENOMIC DNA]</scope>
</reference>
<dbReference type="Pfam" id="PF00206">
    <property type="entry name" value="Lyase_1"/>
    <property type="match status" value="1"/>
</dbReference>
<feature type="binding site" evidence="3">
    <location>
        <position position="186"/>
    </location>
    <ligand>
        <name>substrate</name>
    </ligand>
</feature>
<feature type="domain" description="Fumarate lyase N-terminal" evidence="4">
    <location>
        <begin position="11"/>
        <end position="341"/>
    </location>
</feature>
<dbReference type="EC" id="4.2.1.2" evidence="3"/>
<proteinExistence type="inferred from homology"/>
<feature type="domain" description="Fumarase C C-terminal" evidence="5">
    <location>
        <begin position="407"/>
        <end position="459"/>
    </location>
</feature>
<dbReference type="PROSITE" id="PS00163">
    <property type="entry name" value="FUMARATE_LYASES"/>
    <property type="match status" value="1"/>
</dbReference>
<dbReference type="GO" id="GO:0006106">
    <property type="term" value="P:fumarate metabolic process"/>
    <property type="evidence" value="ECO:0007669"/>
    <property type="project" value="InterPro"/>
</dbReference>
<dbReference type="PANTHER" id="PTHR11444:SF1">
    <property type="entry name" value="FUMARATE HYDRATASE, MITOCHONDRIAL"/>
    <property type="match status" value="1"/>
</dbReference>
<dbReference type="GO" id="GO:0006108">
    <property type="term" value="P:malate metabolic process"/>
    <property type="evidence" value="ECO:0007669"/>
    <property type="project" value="TreeGrafter"/>
</dbReference>
<evidence type="ECO:0000256" key="2">
    <source>
        <dbReference type="ARBA" id="ARBA00023239"/>
    </source>
</evidence>
<dbReference type="Proteomes" id="UP000461670">
    <property type="component" value="Unassembled WGS sequence"/>
</dbReference>
<name>A0A7V8FQ54_9BURK</name>
<dbReference type="InterPro" id="IPR000362">
    <property type="entry name" value="Fumarate_lyase_fam"/>
</dbReference>
<dbReference type="InterPro" id="IPR018951">
    <property type="entry name" value="Fumarase_C_C"/>
</dbReference>
<comment type="similarity">
    <text evidence="1 3">Belongs to the class-II fumarase/aspartase family. Fumarase subfamily.</text>
</comment>
<evidence type="ECO:0000259" key="5">
    <source>
        <dbReference type="Pfam" id="PF10415"/>
    </source>
</evidence>
<comment type="subunit">
    <text evidence="3">Homotetramer.</text>
</comment>
<keyword evidence="3" id="KW-0963">Cytoplasm</keyword>
<sequence>MSTRIEKDTFGPIEVPADKLWGAQTQRSLQNFDISGERQPQEIIRALALVKRASAKVNHGLGLQDEKKTNAIIAAADEVLAGQHDGEFPLVVWQTGSGTQTNMNVNEVLANRASELLGGERGEGRVAHPNDDVNRSQSSNDVFPTAMHVAAVEALTHKLLPAVAKLRATLARKAEEFDGIVKIGRTHLQDATPLTLGQEFSGWVAQLVHGEKHVRDALPHLYELALGGTAVGTGLNAPKGYAEGVAQELAVLTGLPFVTSPNKFESLASVDALVHAHGALKTLAASFTKIANDVRWLASGPRSGIGELTIPENEPGSSIMPGKVNPTQSEAATMLAAQVFGNDVAINFGGASGNFELNVFRPMVAHNFLQSVRLLADGFVSFNDHCAVGIEPNRERITQLVQSSLMLVTALNTHIGYDKAAYIAKKAHKEGTSLREAAIASGHLTAEQFDQWVVPENMVGR</sequence>
<dbReference type="EMBL" id="WNDQ01000014">
    <property type="protein sequence ID" value="KAF1022203.1"/>
    <property type="molecule type" value="Genomic_DNA"/>
</dbReference>
<comment type="caution">
    <text evidence="6">The sequence shown here is derived from an EMBL/GenBank/DDBJ whole genome shotgun (WGS) entry which is preliminary data.</text>
</comment>
<feature type="binding site" evidence="3">
    <location>
        <position position="318"/>
    </location>
    <ligand>
        <name>substrate</name>
    </ligand>
</feature>